<dbReference type="Proteomes" id="UP000299102">
    <property type="component" value="Unassembled WGS sequence"/>
</dbReference>
<evidence type="ECO:0000313" key="3">
    <source>
        <dbReference type="Proteomes" id="UP000299102"/>
    </source>
</evidence>
<keyword evidence="3" id="KW-1185">Reference proteome</keyword>
<feature type="compositionally biased region" description="Basic residues" evidence="1">
    <location>
        <begin position="25"/>
        <end position="37"/>
    </location>
</feature>
<dbReference type="AlphaFoldDB" id="A0A4C1U1Z2"/>
<sequence>MFCQGNERHRHRPAAGGHRPVPAGPRRRPAQHLRGHRQVQEDHDRGTVPTARTKSFPFIDDEDEALGAPFGLLNVVQYLGRVIKVILRLERETAPLKGTVNHLRVHPGAEGLKEGREKVKKKVKLSVVLKAKISGNNYKGRAPLLVREKKSSVEIGPLGAVSYILGLIDSITYRI</sequence>
<organism evidence="2 3">
    <name type="scientific">Eumeta variegata</name>
    <name type="common">Bagworm moth</name>
    <name type="synonym">Eumeta japonica</name>
    <dbReference type="NCBI Taxonomy" id="151549"/>
    <lineage>
        <taxon>Eukaryota</taxon>
        <taxon>Metazoa</taxon>
        <taxon>Ecdysozoa</taxon>
        <taxon>Arthropoda</taxon>
        <taxon>Hexapoda</taxon>
        <taxon>Insecta</taxon>
        <taxon>Pterygota</taxon>
        <taxon>Neoptera</taxon>
        <taxon>Endopterygota</taxon>
        <taxon>Lepidoptera</taxon>
        <taxon>Glossata</taxon>
        <taxon>Ditrysia</taxon>
        <taxon>Tineoidea</taxon>
        <taxon>Psychidae</taxon>
        <taxon>Oiketicinae</taxon>
        <taxon>Eumeta</taxon>
    </lineage>
</organism>
<comment type="caution">
    <text evidence="2">The sequence shown here is derived from an EMBL/GenBank/DDBJ whole genome shotgun (WGS) entry which is preliminary data.</text>
</comment>
<accession>A0A4C1U1Z2</accession>
<feature type="region of interest" description="Disordered" evidence="1">
    <location>
        <begin position="1"/>
        <end position="52"/>
    </location>
</feature>
<evidence type="ECO:0000313" key="2">
    <source>
        <dbReference type="EMBL" id="GBP20332.1"/>
    </source>
</evidence>
<name>A0A4C1U1Z2_EUMVA</name>
<evidence type="ECO:0000256" key="1">
    <source>
        <dbReference type="SAM" id="MobiDB-lite"/>
    </source>
</evidence>
<proteinExistence type="predicted"/>
<dbReference type="EMBL" id="BGZK01000117">
    <property type="protein sequence ID" value="GBP20332.1"/>
    <property type="molecule type" value="Genomic_DNA"/>
</dbReference>
<protein>
    <submittedName>
        <fullName evidence="2">Uncharacterized protein</fullName>
    </submittedName>
</protein>
<reference evidence="2 3" key="1">
    <citation type="journal article" date="2019" name="Commun. Biol.">
        <title>The bagworm genome reveals a unique fibroin gene that provides high tensile strength.</title>
        <authorList>
            <person name="Kono N."/>
            <person name="Nakamura H."/>
            <person name="Ohtoshi R."/>
            <person name="Tomita M."/>
            <person name="Numata K."/>
            <person name="Arakawa K."/>
        </authorList>
    </citation>
    <scope>NUCLEOTIDE SEQUENCE [LARGE SCALE GENOMIC DNA]</scope>
</reference>
<gene>
    <name evidence="2" type="ORF">EVAR_10595_1</name>
</gene>